<dbReference type="Pfam" id="PF14310">
    <property type="entry name" value="Fn3-like"/>
    <property type="match status" value="1"/>
</dbReference>
<dbReference type="InterPro" id="IPR002772">
    <property type="entry name" value="Glyco_hydro_3_C"/>
</dbReference>
<protein>
    <submittedName>
        <fullName evidence="4">Glycosyl hydrolase</fullName>
    </submittedName>
</protein>
<evidence type="ECO:0000313" key="5">
    <source>
        <dbReference type="Proteomes" id="UP000482960"/>
    </source>
</evidence>
<evidence type="ECO:0000259" key="3">
    <source>
        <dbReference type="PROSITE" id="PS51820"/>
    </source>
</evidence>
<dbReference type="Pfam" id="PF01915">
    <property type="entry name" value="Glyco_hydro_3_C"/>
    <property type="match status" value="1"/>
</dbReference>
<dbReference type="PANTHER" id="PTHR42715">
    <property type="entry name" value="BETA-GLUCOSIDASE"/>
    <property type="match status" value="1"/>
</dbReference>
<evidence type="ECO:0000256" key="2">
    <source>
        <dbReference type="ARBA" id="ARBA00022801"/>
    </source>
</evidence>
<dbReference type="Gene3D" id="3.40.50.1700">
    <property type="entry name" value="Glycoside hydrolase family 3 C-terminal domain"/>
    <property type="match status" value="1"/>
</dbReference>
<accession>A0A6V8LAG7</accession>
<dbReference type="Pfam" id="PF00933">
    <property type="entry name" value="Glyco_hydro_3"/>
    <property type="match status" value="1"/>
</dbReference>
<dbReference type="GO" id="GO:0005975">
    <property type="term" value="P:carbohydrate metabolic process"/>
    <property type="evidence" value="ECO:0007669"/>
    <property type="project" value="InterPro"/>
</dbReference>
<keyword evidence="5" id="KW-1185">Reference proteome</keyword>
<dbReference type="SUPFAM" id="SSF51445">
    <property type="entry name" value="(Trans)glycosidases"/>
    <property type="match status" value="1"/>
</dbReference>
<dbReference type="SUPFAM" id="SSF52279">
    <property type="entry name" value="Beta-D-glucan exohydrolase, C-terminal domain"/>
    <property type="match status" value="1"/>
</dbReference>
<dbReference type="Gene3D" id="2.60.120.260">
    <property type="entry name" value="Galactose-binding domain-like"/>
    <property type="match status" value="1"/>
</dbReference>
<dbReference type="PRINTS" id="PR00133">
    <property type="entry name" value="GLHYDRLASE3"/>
</dbReference>
<dbReference type="InterPro" id="IPR036881">
    <property type="entry name" value="Glyco_hydro_3_C_sf"/>
</dbReference>
<dbReference type="PANTHER" id="PTHR42715:SF10">
    <property type="entry name" value="BETA-GLUCOSIDASE"/>
    <property type="match status" value="1"/>
</dbReference>
<dbReference type="InterPro" id="IPR050288">
    <property type="entry name" value="Cellulose_deg_GH3"/>
</dbReference>
<dbReference type="InterPro" id="IPR013783">
    <property type="entry name" value="Ig-like_fold"/>
</dbReference>
<dbReference type="EMBL" id="BLPG01000001">
    <property type="protein sequence ID" value="GFJ92600.1"/>
    <property type="molecule type" value="Genomic_DNA"/>
</dbReference>
<reference evidence="4 5" key="2">
    <citation type="submission" date="2020-03" db="EMBL/GenBank/DDBJ databases">
        <authorList>
            <person name="Ichikawa N."/>
            <person name="Kimura A."/>
            <person name="Kitahashi Y."/>
            <person name="Uohara A."/>
        </authorList>
    </citation>
    <scope>NUCLEOTIDE SEQUENCE [LARGE SCALE GENOMIC DNA]</scope>
    <source>
        <strain evidence="4 5">NBRC 108638</strain>
    </source>
</reference>
<evidence type="ECO:0000256" key="1">
    <source>
        <dbReference type="ARBA" id="ARBA00005336"/>
    </source>
</evidence>
<dbReference type="GO" id="GO:0004553">
    <property type="term" value="F:hydrolase activity, hydrolyzing O-glycosyl compounds"/>
    <property type="evidence" value="ECO:0007669"/>
    <property type="project" value="InterPro"/>
</dbReference>
<feature type="domain" description="PA14" evidence="3">
    <location>
        <begin position="395"/>
        <end position="540"/>
    </location>
</feature>
<reference evidence="4 5" key="1">
    <citation type="submission" date="2020-03" db="EMBL/GenBank/DDBJ databases">
        <title>Whole genome shotgun sequence of Phytohabitans rumicis NBRC 108638.</title>
        <authorList>
            <person name="Komaki H."/>
            <person name="Tamura T."/>
        </authorList>
    </citation>
    <scope>NUCLEOTIDE SEQUENCE [LARGE SCALE GENOMIC DNA]</scope>
    <source>
        <strain evidence="4 5">NBRC 108638</strain>
    </source>
</reference>
<dbReference type="Gene3D" id="3.20.20.300">
    <property type="entry name" value="Glycoside hydrolase, family 3, N-terminal domain"/>
    <property type="match status" value="1"/>
</dbReference>
<dbReference type="SMART" id="SM01217">
    <property type="entry name" value="Fn3_like"/>
    <property type="match status" value="1"/>
</dbReference>
<proteinExistence type="inferred from homology"/>
<keyword evidence="2 4" id="KW-0378">Hydrolase</keyword>
<sequence length="798" mass="84758">MIDLASRVARLTLEQKVRLLTGADFWSLHPEPAVGLGRLVVSDGPAGVRGERWDERDPSANVPSPTALAATWDEERVERLGRLLAAEARRKGVHVLLAPTVNLHRTPYGGRHFECFSEDPLLTARIGVAYVHGLQRAGVGATVKHFVANDSETERMTLDAQVDERALRELYLAPFEAIVNEGGVWSVMAAYNGVNGTTMTESPLLREILHEEWGFDGVVMSDWFATRSTEPAANAALDLVMPGPHGPWGDALVAAVRGGKVAESTVDDKVLRLLRLAARVGALTDAPTPPAVAEADIAVELRDAAAAGFVLARNEDALLPLDRAALRTVAVLGPNASVARTLGGGSATVFPPYTVSPVDGLRTALGDGVEVTQAIGVRAHTRTPVARSTWLVAPDGRPGVEVRFVAADGSVVATEHRTGGSYTWLGTTLPEGIARVEVRTTLQATGPGRYEVGCSGVGRFRLALRGTEVFDTTLALPDGADIVEALMTPPQRTHPVRLAAGETADIVLVHEPNQLGIGVIFQLNLEPPHGTDDEEIERAVALARDADVAVVVVGTTEEVESEGFDRGTLALPGRQDELVRRVAQANPRTVVVVNAGAPVLLPWADEVAAVLLAWFPGQEFGNALADVLLGVAEPGGRLPTTWPRTEHGLPDTRPVGGVLKYGEGLAVGYRAAVADGVRYPFGHGLGYTTWEYVSADAAGGVLHVRLRNTGPRAGREVVQVYASRPGSAIDRPSRWLVGFAAVTAGPGEEAVATVAVRERAFQHWDTERHAWSVEPGAFQLHIGGSSVDLPLSLTTEAL</sequence>
<dbReference type="InterPro" id="IPR037524">
    <property type="entry name" value="PA14/GLEYA"/>
</dbReference>
<dbReference type="InterPro" id="IPR001764">
    <property type="entry name" value="Glyco_hydro_3_N"/>
</dbReference>
<comment type="caution">
    <text evidence="4">The sequence shown here is derived from an EMBL/GenBank/DDBJ whole genome shotgun (WGS) entry which is preliminary data.</text>
</comment>
<organism evidence="4 5">
    <name type="scientific">Phytohabitans rumicis</name>
    <dbReference type="NCBI Taxonomy" id="1076125"/>
    <lineage>
        <taxon>Bacteria</taxon>
        <taxon>Bacillati</taxon>
        <taxon>Actinomycetota</taxon>
        <taxon>Actinomycetes</taxon>
        <taxon>Micromonosporales</taxon>
        <taxon>Micromonosporaceae</taxon>
    </lineage>
</organism>
<name>A0A6V8LAG7_9ACTN</name>
<dbReference type="PROSITE" id="PS51820">
    <property type="entry name" value="PA14"/>
    <property type="match status" value="1"/>
</dbReference>
<gene>
    <name evidence="4" type="ORF">Prum_062420</name>
</gene>
<dbReference type="Gene3D" id="2.60.40.10">
    <property type="entry name" value="Immunoglobulins"/>
    <property type="match status" value="1"/>
</dbReference>
<dbReference type="Proteomes" id="UP000482960">
    <property type="component" value="Unassembled WGS sequence"/>
</dbReference>
<dbReference type="InterPro" id="IPR036962">
    <property type="entry name" value="Glyco_hydro_3_N_sf"/>
</dbReference>
<dbReference type="InterPro" id="IPR017853">
    <property type="entry name" value="GH"/>
</dbReference>
<dbReference type="InterPro" id="IPR026891">
    <property type="entry name" value="Fn3-like"/>
</dbReference>
<dbReference type="RefSeq" id="WP_173079435.1">
    <property type="nucleotide sequence ID" value="NZ_BAABJB010000011.1"/>
</dbReference>
<evidence type="ECO:0000313" key="4">
    <source>
        <dbReference type="EMBL" id="GFJ92600.1"/>
    </source>
</evidence>
<dbReference type="AlphaFoldDB" id="A0A6V8LAG7"/>
<comment type="similarity">
    <text evidence="1">Belongs to the glycosyl hydrolase 3 family.</text>
</comment>